<proteinExistence type="predicted"/>
<reference evidence="2 3" key="1">
    <citation type="submission" date="2017-11" db="EMBL/GenBank/DDBJ databases">
        <title>De novo assembly and phasing of dikaryotic genomes from two isolates of Puccinia coronata f. sp. avenae, the causal agent of oat crown rust.</title>
        <authorList>
            <person name="Miller M.E."/>
            <person name="Zhang Y."/>
            <person name="Omidvar V."/>
            <person name="Sperschneider J."/>
            <person name="Schwessinger B."/>
            <person name="Raley C."/>
            <person name="Palmer J.M."/>
            <person name="Garnica D."/>
            <person name="Upadhyaya N."/>
            <person name="Rathjen J."/>
            <person name="Taylor J.M."/>
            <person name="Park R.F."/>
            <person name="Dodds P.N."/>
            <person name="Hirsch C.D."/>
            <person name="Kianian S.F."/>
            <person name="Figueroa M."/>
        </authorList>
    </citation>
    <scope>NUCLEOTIDE SEQUENCE [LARGE SCALE GENOMIC DNA]</scope>
    <source>
        <strain evidence="2">12NC29</strain>
    </source>
</reference>
<evidence type="ECO:0000256" key="1">
    <source>
        <dbReference type="SAM" id="MobiDB-lite"/>
    </source>
</evidence>
<evidence type="ECO:0000313" key="2">
    <source>
        <dbReference type="EMBL" id="PLW57086.1"/>
    </source>
</evidence>
<protein>
    <submittedName>
        <fullName evidence="2">Uncharacterized protein</fullName>
    </submittedName>
</protein>
<name>A0A2N5W4B1_9BASI</name>
<organism evidence="2 3">
    <name type="scientific">Puccinia coronata f. sp. avenae</name>
    <dbReference type="NCBI Taxonomy" id="200324"/>
    <lineage>
        <taxon>Eukaryota</taxon>
        <taxon>Fungi</taxon>
        <taxon>Dikarya</taxon>
        <taxon>Basidiomycota</taxon>
        <taxon>Pucciniomycotina</taxon>
        <taxon>Pucciniomycetes</taxon>
        <taxon>Pucciniales</taxon>
        <taxon>Pucciniaceae</taxon>
        <taxon>Puccinia</taxon>
    </lineage>
</organism>
<accession>A0A2N5W4B1</accession>
<feature type="region of interest" description="Disordered" evidence="1">
    <location>
        <begin position="64"/>
        <end position="112"/>
    </location>
</feature>
<sequence>MNQGFLCLLAPFATPEVVARGSSSSVERSLSMVFQSTLARGTGFDSLVLQRFIFRCASSQNRIINKDRKPMAQSNNGSNVARYRNPSRGSDGGGDLQPQAVPGIAQSDPSSA</sequence>
<dbReference type="Proteomes" id="UP000235388">
    <property type="component" value="Unassembled WGS sequence"/>
</dbReference>
<comment type="caution">
    <text evidence="2">The sequence shown here is derived from an EMBL/GenBank/DDBJ whole genome shotgun (WGS) entry which is preliminary data.</text>
</comment>
<dbReference type="EMBL" id="PGCJ01000014">
    <property type="protein sequence ID" value="PLW57086.1"/>
    <property type="molecule type" value="Genomic_DNA"/>
</dbReference>
<evidence type="ECO:0000313" key="3">
    <source>
        <dbReference type="Proteomes" id="UP000235388"/>
    </source>
</evidence>
<dbReference type="AlphaFoldDB" id="A0A2N5W4B1"/>
<keyword evidence="3" id="KW-1185">Reference proteome</keyword>
<gene>
    <name evidence="2" type="ORF">PCANC_01955</name>
</gene>